<dbReference type="InterPro" id="IPR036812">
    <property type="entry name" value="NAD(P)_OxRdtase_dom_sf"/>
</dbReference>
<dbReference type="EMBL" id="SHAG01000029">
    <property type="protein sequence ID" value="RZO75621.1"/>
    <property type="molecule type" value="Genomic_DNA"/>
</dbReference>
<dbReference type="SUPFAM" id="SSF51430">
    <property type="entry name" value="NAD(P)-linked oxidoreductase"/>
    <property type="match status" value="1"/>
</dbReference>
<dbReference type="InterPro" id="IPR020471">
    <property type="entry name" value="AKR"/>
</dbReference>
<dbReference type="PRINTS" id="PR00069">
    <property type="entry name" value="ALDKETRDTASE"/>
</dbReference>
<name>A0A520RZI8_9GAMM</name>
<dbReference type="GO" id="GO:0005829">
    <property type="term" value="C:cytosol"/>
    <property type="evidence" value="ECO:0007669"/>
    <property type="project" value="TreeGrafter"/>
</dbReference>
<protein>
    <submittedName>
        <fullName evidence="2">Aldo/keto reductase</fullName>
    </submittedName>
</protein>
<dbReference type="InterPro" id="IPR050523">
    <property type="entry name" value="AKR_Detox_Biosynth"/>
</dbReference>
<dbReference type="AlphaFoldDB" id="A0A520RZI8"/>
<dbReference type="InterPro" id="IPR023210">
    <property type="entry name" value="NADP_OxRdtase_dom"/>
</dbReference>
<dbReference type="Pfam" id="PF00248">
    <property type="entry name" value="Aldo_ket_red"/>
    <property type="match status" value="1"/>
</dbReference>
<sequence length="310" mass="35417">MRMKNIKNTELNVSMFCLGGQEWGSRDDKKTSYAMLDQYIEYGGNFLDTANNYAIWNGHGGESETLLGDWLADRSNRSDVVLATKMGGRAKDAPMSSAPEHIRRECERSLKRLRTDYIDLYYFHCDDRTVPLEDQLGAMQKLIEEGKIRHVGASNFKAWRLAEAAVISEFKNYCNFSAVQQRYTYLRPRVDADFGFQKSTNDDLLEYCDERGLQLIAYSPLLRGAYIREDRPLAAQYRHHDSESRMTTLLEIAQELSLTANQVVLAWMIERGVIVISGASKKEQLDESFKGFDIDLSDETLNRLDNAGSE</sequence>
<gene>
    <name evidence="2" type="ORF">EVA68_06565</name>
</gene>
<dbReference type="Proteomes" id="UP000316199">
    <property type="component" value="Unassembled WGS sequence"/>
</dbReference>
<proteinExistence type="predicted"/>
<dbReference type="Gene3D" id="3.20.20.100">
    <property type="entry name" value="NADP-dependent oxidoreductase domain"/>
    <property type="match status" value="1"/>
</dbReference>
<evidence type="ECO:0000313" key="3">
    <source>
        <dbReference type="Proteomes" id="UP000316199"/>
    </source>
</evidence>
<feature type="domain" description="NADP-dependent oxidoreductase" evidence="1">
    <location>
        <begin position="17"/>
        <end position="307"/>
    </location>
</feature>
<comment type="caution">
    <text evidence="2">The sequence shown here is derived from an EMBL/GenBank/DDBJ whole genome shotgun (WGS) entry which is preliminary data.</text>
</comment>
<evidence type="ECO:0000313" key="2">
    <source>
        <dbReference type="EMBL" id="RZO75621.1"/>
    </source>
</evidence>
<evidence type="ECO:0000259" key="1">
    <source>
        <dbReference type="Pfam" id="PF00248"/>
    </source>
</evidence>
<dbReference type="PANTHER" id="PTHR43364">
    <property type="entry name" value="NADH-SPECIFIC METHYLGLYOXAL REDUCTASE-RELATED"/>
    <property type="match status" value="1"/>
</dbReference>
<accession>A0A520RZI8</accession>
<organism evidence="2 3">
    <name type="scientific">OM182 bacterium</name>
    <dbReference type="NCBI Taxonomy" id="2510334"/>
    <lineage>
        <taxon>Bacteria</taxon>
        <taxon>Pseudomonadati</taxon>
        <taxon>Pseudomonadota</taxon>
        <taxon>Gammaproteobacteria</taxon>
        <taxon>OMG group</taxon>
        <taxon>OM182 clade</taxon>
    </lineage>
</organism>
<dbReference type="PANTHER" id="PTHR43364:SF6">
    <property type="entry name" value="OXIDOREDUCTASE-RELATED"/>
    <property type="match status" value="1"/>
</dbReference>
<reference evidence="2 3" key="1">
    <citation type="submission" date="2019-02" db="EMBL/GenBank/DDBJ databases">
        <title>Prokaryotic population dynamics and viral predation in marine succession experiment using metagenomics: the confinement effect.</title>
        <authorList>
            <person name="Haro-Moreno J.M."/>
            <person name="Rodriguez-Valera F."/>
            <person name="Lopez-Perez M."/>
        </authorList>
    </citation>
    <scope>NUCLEOTIDE SEQUENCE [LARGE SCALE GENOMIC DNA]</scope>
    <source>
        <strain evidence="2">MED-G157</strain>
    </source>
</reference>
<dbReference type="GO" id="GO:0016491">
    <property type="term" value="F:oxidoreductase activity"/>
    <property type="evidence" value="ECO:0007669"/>
    <property type="project" value="InterPro"/>
</dbReference>